<dbReference type="SUPFAM" id="SSF53098">
    <property type="entry name" value="Ribonuclease H-like"/>
    <property type="match status" value="1"/>
</dbReference>
<dbReference type="EMBL" id="KZ293699">
    <property type="protein sequence ID" value="PBK84313.1"/>
    <property type="molecule type" value="Genomic_DNA"/>
</dbReference>
<sequence length="332" mass="37939">MCPTSYAVECWEALVPLWLVVDNVLLSGNLLRQVPAVQHGSEEWNRLLLFMKLLAIFDDAQQEFSADGYPSLYLVIPALEKLHESLSKRLDDPAYVPFMAAIQASLNAIEEYYSRTEYSDAYIICSVLDPTQKMSWFDKEWDSNTRAQAWQLVHSKFKERYDKMYSPDGAPPPMAKTSKKSTKMQRLLSDSYSEPPPIPLPLTAAFPAWETSFNDYMNGANYLSEGQSIVTWWEQLHETICQLWCCGGLTITKLRNCLHGDVVKALQLLKYVLHNDNDHFRDKCSLAAEKALEDEQMIKEDTMKDIVTPEWDLADGCFLEDDTSGLDSTFED</sequence>
<dbReference type="OMA" id="LSENETX"/>
<accession>A0A2H3D7L5</accession>
<gene>
    <name evidence="1" type="ORF">ARMGADRAFT_1037240</name>
</gene>
<organism evidence="1 2">
    <name type="scientific">Armillaria gallica</name>
    <name type="common">Bulbous honey fungus</name>
    <name type="synonym">Armillaria bulbosa</name>
    <dbReference type="NCBI Taxonomy" id="47427"/>
    <lineage>
        <taxon>Eukaryota</taxon>
        <taxon>Fungi</taxon>
        <taxon>Dikarya</taxon>
        <taxon>Basidiomycota</taxon>
        <taxon>Agaricomycotina</taxon>
        <taxon>Agaricomycetes</taxon>
        <taxon>Agaricomycetidae</taxon>
        <taxon>Agaricales</taxon>
        <taxon>Marasmiineae</taxon>
        <taxon>Physalacriaceae</taxon>
        <taxon>Armillaria</taxon>
    </lineage>
</organism>
<dbReference type="Proteomes" id="UP000217790">
    <property type="component" value="Unassembled WGS sequence"/>
</dbReference>
<dbReference type="OrthoDB" id="3243659at2759"/>
<proteinExistence type="predicted"/>
<evidence type="ECO:0000313" key="1">
    <source>
        <dbReference type="EMBL" id="PBK84313.1"/>
    </source>
</evidence>
<keyword evidence="2" id="KW-1185">Reference proteome</keyword>
<protein>
    <recommendedName>
        <fullName evidence="3">HAT C-terminal dimerisation domain-containing protein</fullName>
    </recommendedName>
</protein>
<dbReference type="InterPro" id="IPR012337">
    <property type="entry name" value="RNaseH-like_sf"/>
</dbReference>
<evidence type="ECO:0000313" key="2">
    <source>
        <dbReference type="Proteomes" id="UP000217790"/>
    </source>
</evidence>
<evidence type="ECO:0008006" key="3">
    <source>
        <dbReference type="Google" id="ProtNLM"/>
    </source>
</evidence>
<dbReference type="InParanoid" id="A0A2H3D7L5"/>
<name>A0A2H3D7L5_ARMGA</name>
<reference evidence="2" key="1">
    <citation type="journal article" date="2017" name="Nat. Ecol. Evol.">
        <title>Genome expansion and lineage-specific genetic innovations in the forest pathogenic fungi Armillaria.</title>
        <authorList>
            <person name="Sipos G."/>
            <person name="Prasanna A.N."/>
            <person name="Walter M.C."/>
            <person name="O'Connor E."/>
            <person name="Balint B."/>
            <person name="Krizsan K."/>
            <person name="Kiss B."/>
            <person name="Hess J."/>
            <person name="Varga T."/>
            <person name="Slot J."/>
            <person name="Riley R."/>
            <person name="Boka B."/>
            <person name="Rigling D."/>
            <person name="Barry K."/>
            <person name="Lee J."/>
            <person name="Mihaltcheva S."/>
            <person name="LaButti K."/>
            <person name="Lipzen A."/>
            <person name="Waldron R."/>
            <person name="Moloney N.M."/>
            <person name="Sperisen C."/>
            <person name="Kredics L."/>
            <person name="Vagvoelgyi C."/>
            <person name="Patrignani A."/>
            <person name="Fitzpatrick D."/>
            <person name="Nagy I."/>
            <person name="Doyle S."/>
            <person name="Anderson J.B."/>
            <person name="Grigoriev I.V."/>
            <person name="Gueldener U."/>
            <person name="Muensterkoetter M."/>
            <person name="Nagy L.G."/>
        </authorList>
    </citation>
    <scope>NUCLEOTIDE SEQUENCE [LARGE SCALE GENOMIC DNA]</scope>
    <source>
        <strain evidence="2">Ar21-2</strain>
    </source>
</reference>
<dbReference type="AlphaFoldDB" id="A0A2H3D7L5"/>